<feature type="non-terminal residue" evidence="1">
    <location>
        <position position="1"/>
    </location>
</feature>
<evidence type="ECO:0000313" key="2">
    <source>
        <dbReference type="Proteomes" id="UP000789525"/>
    </source>
</evidence>
<protein>
    <submittedName>
        <fullName evidence="1">10960_t:CDS:1</fullName>
    </submittedName>
</protein>
<comment type="caution">
    <text evidence="1">The sequence shown here is derived from an EMBL/GenBank/DDBJ whole genome shotgun (WGS) entry which is preliminary data.</text>
</comment>
<sequence length="926" mass="101068">PVKLLAENQELIVHEAPSKTLKGWENFTNRDLKIPKPHDSARFDIGVVVSFGYFLTPRILESFTKGALNVHPSLLPKHRGASPIQYAIMSGDEETGVTIQELHPKIFDAGRIFRQITVPLPPLSTYLSLGPILAAKGSELLVDTLRYFDYYKANSQEQDEAKSTKAPKISKDMALIKWDQTSAKQLDRLHRAISHQKFIQRCAADYKLGALYVLDSISQAAQRQKTLVSEKDGDGISSWSGAEYLERFEKILEEMFSNIMQCPDHDKEKVKRVLDIWLSKDDIYDKEMIRKIKDTYFSQRDATKPLENNVSISVPTTSGPMVGVVPTPINPTSTVDQATLNPTALDSSALLATLNDLTQGTLNIPSFLSSNPITSATSQPINNAIAFNNVTANPIPQQVSLSAASQFTNMNMSSSSLPLNTVSQPPVSAPVPASNGFLQTPLSSSNYTKVVTNNTNTTKGNASVNDPLDFDYGDMDEDEDPGATSSAPNGEINNGAEKNLTSAINVQPVNVSQPTASITPTMTQDQYQIMNNQFAPPQVSQGVATDANQSIPPTPVPPSLIPSGQPQAQPNQSMPPTSVAPFNYPPPTQPWVAPAQQPPPSNVLPPPQGQFQAPPPFPVPPWNGQQTIPQPPWNSNSPSFPVPPTPRPQPGSFPTQFPGQPGPQQGFPAPPPGLPNHPIQHQGPPGPPPPLQGPPGAQSMGHVMQHHQGPPAPQPLVPPGPNPPQGPPGQLEPPPMSQPEVSIAYEDQSIGRDYIKETDRKWLLTSKCGGTSGRPVIGGIVVEEPDIVIGEGFSSGSSNKKLGSQFENPRVDRRSGRSNSKDVKQWTEKSSDATYQGQFQLSEKDYLSDQQQPYVGQPHAGSNGQDSRLPLQQTQSDFNSTLPSQDQLFQQRQEKSSPQPFPHKREHFGPQKDEHYRENKRSRWDK</sequence>
<accession>A0ACA9LEE0</accession>
<evidence type="ECO:0000313" key="1">
    <source>
        <dbReference type="EMBL" id="CAG8524384.1"/>
    </source>
</evidence>
<proteinExistence type="predicted"/>
<gene>
    <name evidence="1" type="ORF">ACOLOM_LOCUS3800</name>
</gene>
<name>A0ACA9LEE0_9GLOM</name>
<reference evidence="1" key="1">
    <citation type="submission" date="2021-06" db="EMBL/GenBank/DDBJ databases">
        <authorList>
            <person name="Kallberg Y."/>
            <person name="Tangrot J."/>
            <person name="Rosling A."/>
        </authorList>
    </citation>
    <scope>NUCLEOTIDE SEQUENCE</scope>
    <source>
        <strain evidence="1">CL356</strain>
    </source>
</reference>
<dbReference type="EMBL" id="CAJVPT010005819">
    <property type="protein sequence ID" value="CAG8524384.1"/>
    <property type="molecule type" value="Genomic_DNA"/>
</dbReference>
<keyword evidence="2" id="KW-1185">Reference proteome</keyword>
<dbReference type="Proteomes" id="UP000789525">
    <property type="component" value="Unassembled WGS sequence"/>
</dbReference>
<organism evidence="1 2">
    <name type="scientific">Acaulospora colombiana</name>
    <dbReference type="NCBI Taxonomy" id="27376"/>
    <lineage>
        <taxon>Eukaryota</taxon>
        <taxon>Fungi</taxon>
        <taxon>Fungi incertae sedis</taxon>
        <taxon>Mucoromycota</taxon>
        <taxon>Glomeromycotina</taxon>
        <taxon>Glomeromycetes</taxon>
        <taxon>Diversisporales</taxon>
        <taxon>Acaulosporaceae</taxon>
        <taxon>Acaulospora</taxon>
    </lineage>
</organism>